<keyword evidence="1" id="KW-0175">Coiled coil</keyword>
<feature type="region of interest" description="Disordered" evidence="2">
    <location>
        <begin position="306"/>
        <end position="332"/>
    </location>
</feature>
<evidence type="ECO:0000313" key="5">
    <source>
        <dbReference type="Proteomes" id="UP000799753"/>
    </source>
</evidence>
<dbReference type="PANTHER" id="PTHR33472">
    <property type="entry name" value="OS01G0106600 PROTEIN"/>
    <property type="match status" value="1"/>
</dbReference>
<feature type="chain" id="PRO_5025610484" evidence="3">
    <location>
        <begin position="22"/>
        <end position="639"/>
    </location>
</feature>
<feature type="compositionally biased region" description="Pro residues" evidence="2">
    <location>
        <begin position="314"/>
        <end position="324"/>
    </location>
</feature>
<keyword evidence="5" id="KW-1185">Reference proteome</keyword>
<feature type="compositionally biased region" description="Polar residues" evidence="2">
    <location>
        <begin position="536"/>
        <end position="545"/>
    </location>
</feature>
<feature type="compositionally biased region" description="Basic residues" evidence="2">
    <location>
        <begin position="375"/>
        <end position="387"/>
    </location>
</feature>
<accession>A0A6A6RY16</accession>
<feature type="compositionally biased region" description="Polar residues" evidence="2">
    <location>
        <begin position="556"/>
        <end position="570"/>
    </location>
</feature>
<reference evidence="4" key="1">
    <citation type="journal article" date="2020" name="Stud. Mycol.">
        <title>101 Dothideomycetes genomes: a test case for predicting lifestyles and emergence of pathogens.</title>
        <authorList>
            <person name="Haridas S."/>
            <person name="Albert R."/>
            <person name="Binder M."/>
            <person name="Bloem J."/>
            <person name="Labutti K."/>
            <person name="Salamov A."/>
            <person name="Andreopoulos B."/>
            <person name="Baker S."/>
            <person name="Barry K."/>
            <person name="Bills G."/>
            <person name="Bluhm B."/>
            <person name="Cannon C."/>
            <person name="Castanera R."/>
            <person name="Culley D."/>
            <person name="Daum C."/>
            <person name="Ezra D."/>
            <person name="Gonzalez J."/>
            <person name="Henrissat B."/>
            <person name="Kuo A."/>
            <person name="Liang C."/>
            <person name="Lipzen A."/>
            <person name="Lutzoni F."/>
            <person name="Magnuson J."/>
            <person name="Mondo S."/>
            <person name="Nolan M."/>
            <person name="Ohm R."/>
            <person name="Pangilinan J."/>
            <person name="Park H.-J."/>
            <person name="Ramirez L."/>
            <person name="Alfaro M."/>
            <person name="Sun H."/>
            <person name="Tritt A."/>
            <person name="Yoshinaga Y."/>
            <person name="Zwiers L.-H."/>
            <person name="Turgeon B."/>
            <person name="Goodwin S."/>
            <person name="Spatafora J."/>
            <person name="Crous P."/>
            <person name="Grigoriev I."/>
        </authorList>
    </citation>
    <scope>NUCLEOTIDE SEQUENCE</scope>
    <source>
        <strain evidence="4">CBS 473.64</strain>
    </source>
</reference>
<feature type="signal peptide" evidence="3">
    <location>
        <begin position="1"/>
        <end position="21"/>
    </location>
</feature>
<evidence type="ECO:0000256" key="1">
    <source>
        <dbReference type="SAM" id="Coils"/>
    </source>
</evidence>
<feature type="region of interest" description="Disordered" evidence="2">
    <location>
        <begin position="346"/>
        <end position="393"/>
    </location>
</feature>
<feature type="region of interest" description="Disordered" evidence="2">
    <location>
        <begin position="536"/>
        <end position="617"/>
    </location>
</feature>
<dbReference type="PANTHER" id="PTHR33472:SF28">
    <property type="entry name" value="BROMO AND FHA DOMAIN-CONTAINING PROTEIN DDB_G0267958"/>
    <property type="match status" value="1"/>
</dbReference>
<feature type="region of interest" description="Disordered" evidence="2">
    <location>
        <begin position="188"/>
        <end position="207"/>
    </location>
</feature>
<keyword evidence="3" id="KW-0732">Signal</keyword>
<name>A0A6A6RY16_9PLEO</name>
<dbReference type="EMBL" id="MU006786">
    <property type="protein sequence ID" value="KAF2639661.1"/>
    <property type="molecule type" value="Genomic_DNA"/>
</dbReference>
<dbReference type="AlphaFoldDB" id="A0A6A6RY16"/>
<evidence type="ECO:0000256" key="2">
    <source>
        <dbReference type="SAM" id="MobiDB-lite"/>
    </source>
</evidence>
<protein>
    <submittedName>
        <fullName evidence="4">Uncharacterized protein</fullName>
    </submittedName>
</protein>
<dbReference type="Proteomes" id="UP000799753">
    <property type="component" value="Unassembled WGS sequence"/>
</dbReference>
<sequence length="639" mass="70831">MRSFKSKVLSACVWAIPVLSAALPPQNRQPEVVRPAGKLLELDLQENYAQATFSVPCAGCLGQDHANRDDESIILSFAAHADNQPCGASNVTLNGVYLPQEWKGDIASGSGSYTGVTDFQENAWFLQHDLDLEWESACLRGANESDAAAQVLTVNIRTIDGKALEVPTGFTVSFKQQQSPPELLRLESVPNPSASTKEHAQSWRQPPADLRLALPPKDDELKGLDFPVPPSLEDEIRELRALQAEAHRLQGEIDHKKERIESQTKKAAESFKATLQQCESVTCVVKTISTGAHRAWRVLYVKFRPKHHHHHHPPPPPPPPPMGPPGAEFHGLMTSDYKQIPEGSIKIESDARPPPPPPPPHHPPPPPGHDPHHPPPPHHHGPPHHGPPRMPPPDSPFVIALEIVVGLLCCGCIVTTIRHRCCSLRSRTERATLLEERRTVRAYRRAARQHAWRNWWHGNWRDHERIEDYEEKRSLIQDQEDILEDAMQEEIRQLRAAHGIVNDIVGAEEGRASHPHVHAHVHCHCTHPIPQTPYSPLSTASTYPPTSLPELPSRPLSRTDSLPGYASSSPPAYEEDEDVSDSVPNGFRNYAPSTSSSASSRWTPDSSIVDISPRPSADTLRYAEDTFAETTETGVGEKN</sequence>
<evidence type="ECO:0000313" key="4">
    <source>
        <dbReference type="EMBL" id="KAF2639661.1"/>
    </source>
</evidence>
<feature type="compositionally biased region" description="Low complexity" evidence="2">
    <location>
        <begin position="591"/>
        <end position="607"/>
    </location>
</feature>
<gene>
    <name evidence="4" type="ORF">P280DRAFT_470286</name>
</gene>
<dbReference type="OrthoDB" id="4225201at2759"/>
<proteinExistence type="predicted"/>
<feature type="coiled-coil region" evidence="1">
    <location>
        <begin position="232"/>
        <end position="266"/>
    </location>
</feature>
<organism evidence="4 5">
    <name type="scientific">Massarina eburnea CBS 473.64</name>
    <dbReference type="NCBI Taxonomy" id="1395130"/>
    <lineage>
        <taxon>Eukaryota</taxon>
        <taxon>Fungi</taxon>
        <taxon>Dikarya</taxon>
        <taxon>Ascomycota</taxon>
        <taxon>Pezizomycotina</taxon>
        <taxon>Dothideomycetes</taxon>
        <taxon>Pleosporomycetidae</taxon>
        <taxon>Pleosporales</taxon>
        <taxon>Massarineae</taxon>
        <taxon>Massarinaceae</taxon>
        <taxon>Massarina</taxon>
    </lineage>
</organism>
<evidence type="ECO:0000256" key="3">
    <source>
        <dbReference type="SAM" id="SignalP"/>
    </source>
</evidence>
<feature type="compositionally biased region" description="Pro residues" evidence="2">
    <location>
        <begin position="352"/>
        <end position="368"/>
    </location>
</feature>